<evidence type="ECO:0000313" key="2">
    <source>
        <dbReference type="EMBL" id="PYI23196.1"/>
    </source>
</evidence>
<reference evidence="2 3" key="1">
    <citation type="submission" date="2018-02" db="EMBL/GenBank/DDBJ databases">
        <title>The genomes of Aspergillus section Nigri reveals drivers in fungal speciation.</title>
        <authorList>
            <consortium name="DOE Joint Genome Institute"/>
            <person name="Vesth T.C."/>
            <person name="Nybo J."/>
            <person name="Theobald S."/>
            <person name="Brandl J."/>
            <person name="Frisvad J.C."/>
            <person name="Nielsen K.F."/>
            <person name="Lyhne E.K."/>
            <person name="Kogle M.E."/>
            <person name="Kuo A."/>
            <person name="Riley R."/>
            <person name="Clum A."/>
            <person name="Nolan M."/>
            <person name="Lipzen A."/>
            <person name="Salamov A."/>
            <person name="Henrissat B."/>
            <person name="Wiebenga A."/>
            <person name="De vries R.P."/>
            <person name="Grigoriev I.V."/>
            <person name="Mortensen U.H."/>
            <person name="Andersen M.R."/>
            <person name="Baker S.E."/>
        </authorList>
    </citation>
    <scope>NUCLEOTIDE SEQUENCE [LARGE SCALE GENOMIC DNA]</scope>
    <source>
        <strain evidence="2 3">CBS 115571</strain>
    </source>
</reference>
<feature type="region of interest" description="Disordered" evidence="1">
    <location>
        <begin position="1"/>
        <end position="25"/>
    </location>
</feature>
<evidence type="ECO:0000313" key="3">
    <source>
        <dbReference type="Proteomes" id="UP000249829"/>
    </source>
</evidence>
<dbReference type="AlphaFoldDB" id="A0A2V5ITD8"/>
<evidence type="ECO:0000256" key="1">
    <source>
        <dbReference type="SAM" id="MobiDB-lite"/>
    </source>
</evidence>
<name>A0A2V5ITD8_ASPV1</name>
<feature type="compositionally biased region" description="Basic residues" evidence="1">
    <location>
        <begin position="58"/>
        <end position="74"/>
    </location>
</feature>
<organism evidence="2 3">
    <name type="scientific">Aspergillus violaceofuscus (strain CBS 115571)</name>
    <dbReference type="NCBI Taxonomy" id="1450538"/>
    <lineage>
        <taxon>Eukaryota</taxon>
        <taxon>Fungi</taxon>
        <taxon>Dikarya</taxon>
        <taxon>Ascomycota</taxon>
        <taxon>Pezizomycotina</taxon>
        <taxon>Eurotiomycetes</taxon>
        <taxon>Eurotiomycetidae</taxon>
        <taxon>Eurotiales</taxon>
        <taxon>Aspergillaceae</taxon>
        <taxon>Aspergillus</taxon>
    </lineage>
</organism>
<proteinExistence type="predicted"/>
<protein>
    <submittedName>
        <fullName evidence="2">Uncharacterized protein</fullName>
    </submittedName>
</protein>
<dbReference type="Proteomes" id="UP000249829">
    <property type="component" value="Unassembled WGS sequence"/>
</dbReference>
<sequence>MLSSLVRTRATPPPPGREGRNAGSVRCLFRWPRGAVITRKKTCTIRRCRNLNSLRLPRGGRKRSAGRRNRKSRSGGKSEKNHTRSIPKRVTDGFHIKGPATKRSNSDTTAYSQPSAHTRLPASN</sequence>
<feature type="compositionally biased region" description="Polar residues" evidence="1">
    <location>
        <begin position="102"/>
        <end position="124"/>
    </location>
</feature>
<dbReference type="EMBL" id="KZ825107">
    <property type="protein sequence ID" value="PYI23196.1"/>
    <property type="molecule type" value="Genomic_DNA"/>
</dbReference>
<accession>A0A2V5ITD8</accession>
<keyword evidence="3" id="KW-1185">Reference proteome</keyword>
<feature type="region of interest" description="Disordered" evidence="1">
    <location>
        <begin position="50"/>
        <end position="124"/>
    </location>
</feature>
<gene>
    <name evidence="2" type="ORF">BO99DRAFT_224825</name>
</gene>